<keyword evidence="1" id="KW-0812">Transmembrane</keyword>
<dbReference type="AlphaFoldDB" id="A0A7R9ZTE2"/>
<sequence length="138" mass="15918">MFFVSEDFAMRGTRWRIIFWHLTAHSNLLRHTQQKSSSQLVKWSESSSNSYFEGCCNTVNFGIVIATTIVTAIAIFPATIIIIISTHFTFIFIVHDVNTHKLHSKPVTFPHSTCCSRCIPISMRHTKTAPCLYWCRRH</sequence>
<evidence type="ECO:0000313" key="2">
    <source>
        <dbReference type="EMBL" id="CAD8343233.1"/>
    </source>
</evidence>
<keyword evidence="1" id="KW-1133">Transmembrane helix</keyword>
<gene>
    <name evidence="2" type="ORF">CAUS1442_LOCUS15368</name>
</gene>
<name>A0A7R9ZTE2_9STRA</name>
<protein>
    <submittedName>
        <fullName evidence="2">Uncharacterized protein</fullName>
    </submittedName>
</protein>
<proteinExistence type="predicted"/>
<feature type="transmembrane region" description="Helical" evidence="1">
    <location>
        <begin position="61"/>
        <end position="94"/>
    </location>
</feature>
<organism evidence="2">
    <name type="scientific">Craspedostauros australis</name>
    <dbReference type="NCBI Taxonomy" id="1486917"/>
    <lineage>
        <taxon>Eukaryota</taxon>
        <taxon>Sar</taxon>
        <taxon>Stramenopiles</taxon>
        <taxon>Ochrophyta</taxon>
        <taxon>Bacillariophyta</taxon>
        <taxon>Bacillariophyceae</taxon>
        <taxon>Bacillariophycidae</taxon>
        <taxon>Naviculales</taxon>
        <taxon>Naviculaceae</taxon>
        <taxon>Craspedostauros</taxon>
    </lineage>
</organism>
<reference evidence="2" key="1">
    <citation type="submission" date="2021-01" db="EMBL/GenBank/DDBJ databases">
        <authorList>
            <person name="Corre E."/>
            <person name="Pelletier E."/>
            <person name="Niang G."/>
            <person name="Scheremetjew M."/>
            <person name="Finn R."/>
            <person name="Kale V."/>
            <person name="Holt S."/>
            <person name="Cochrane G."/>
            <person name="Meng A."/>
            <person name="Brown T."/>
            <person name="Cohen L."/>
        </authorList>
    </citation>
    <scope>NUCLEOTIDE SEQUENCE</scope>
    <source>
        <strain evidence="2">CCMP3328</strain>
    </source>
</reference>
<keyword evidence="1" id="KW-0472">Membrane</keyword>
<evidence type="ECO:0000256" key="1">
    <source>
        <dbReference type="SAM" id="Phobius"/>
    </source>
</evidence>
<accession>A0A7R9ZTE2</accession>
<dbReference type="EMBL" id="HBEF01024811">
    <property type="protein sequence ID" value="CAD8343233.1"/>
    <property type="molecule type" value="Transcribed_RNA"/>
</dbReference>